<name>A0AA48HK71_9ALTE</name>
<dbReference type="AlphaFoldDB" id="A0AA48HK71"/>
<gene>
    <name evidence="2" type="ORF">MACH26_34620</name>
</gene>
<dbReference type="Proteomes" id="UP001333710">
    <property type="component" value="Chromosome"/>
</dbReference>
<keyword evidence="3" id="KW-1185">Reference proteome</keyword>
<keyword evidence="1" id="KW-0732">Signal</keyword>
<evidence type="ECO:0000313" key="3">
    <source>
        <dbReference type="Proteomes" id="UP001333710"/>
    </source>
</evidence>
<sequence>MRKSVLFLVSTLVSTMSFAESVQDKNNLFKCVDSTELSLNAECLSQTIESNVKFKEFQSDFQMQIGDLGGNAMATMKFYPELMEIHIIAHDDEASSGALAKLDTEQSKDAYY</sequence>
<feature type="signal peptide" evidence="1">
    <location>
        <begin position="1"/>
        <end position="19"/>
    </location>
</feature>
<evidence type="ECO:0000313" key="2">
    <source>
        <dbReference type="EMBL" id="BDX07941.1"/>
    </source>
</evidence>
<organism evidence="2 3">
    <name type="scientific">Planctobacterium marinum</name>
    <dbReference type="NCBI Taxonomy" id="1631968"/>
    <lineage>
        <taxon>Bacteria</taxon>
        <taxon>Pseudomonadati</taxon>
        <taxon>Pseudomonadota</taxon>
        <taxon>Gammaproteobacteria</taxon>
        <taxon>Alteromonadales</taxon>
        <taxon>Alteromonadaceae</taxon>
        <taxon>Planctobacterium</taxon>
    </lineage>
</organism>
<dbReference type="EMBL" id="AP027272">
    <property type="protein sequence ID" value="BDX07941.1"/>
    <property type="molecule type" value="Genomic_DNA"/>
</dbReference>
<proteinExistence type="predicted"/>
<accession>A0AA48HK71</accession>
<evidence type="ECO:0000256" key="1">
    <source>
        <dbReference type="SAM" id="SignalP"/>
    </source>
</evidence>
<protein>
    <submittedName>
        <fullName evidence="2">Uncharacterized protein</fullName>
    </submittedName>
</protein>
<dbReference type="KEGG" id="pmaw:MACH26_34620"/>
<reference evidence="2" key="1">
    <citation type="submission" date="2023-01" db="EMBL/GenBank/DDBJ databases">
        <title>Complete genome sequence of Planctobacterium marinum strain Dej080120_11.</title>
        <authorList>
            <person name="Ueki S."/>
            <person name="Maruyama F."/>
        </authorList>
    </citation>
    <scope>NUCLEOTIDE SEQUENCE</scope>
    <source>
        <strain evidence="2">Dej080120_11</strain>
    </source>
</reference>
<feature type="chain" id="PRO_5041264967" evidence="1">
    <location>
        <begin position="20"/>
        <end position="112"/>
    </location>
</feature>
<dbReference type="RefSeq" id="WP_338294039.1">
    <property type="nucleotide sequence ID" value="NZ_AP027272.1"/>
</dbReference>